<evidence type="ECO:0000313" key="4">
    <source>
        <dbReference type="Proteomes" id="UP001652503"/>
    </source>
</evidence>
<reference evidence="3 4" key="1">
    <citation type="submission" date="2022-10" db="EMBL/GenBank/DDBJ databases">
        <title>Defluviimonas sp. nov., isolated from ocean surface water.</title>
        <authorList>
            <person name="He W."/>
            <person name="Wang L."/>
            <person name="Zhang D.-F."/>
        </authorList>
    </citation>
    <scope>NUCLEOTIDE SEQUENCE [LARGE SCALE GENOMIC DNA]</scope>
    <source>
        <strain evidence="3 4">WL0075</strain>
    </source>
</reference>
<dbReference type="Pfam" id="PF00501">
    <property type="entry name" value="AMP-binding"/>
    <property type="match status" value="1"/>
</dbReference>
<protein>
    <submittedName>
        <fullName evidence="3">AMP-binding protein</fullName>
    </submittedName>
</protein>
<keyword evidence="4" id="KW-1185">Reference proteome</keyword>
<feature type="domain" description="AMP-binding enzyme C-terminal" evidence="2">
    <location>
        <begin position="430"/>
        <end position="504"/>
    </location>
</feature>
<feature type="domain" description="AMP-dependent synthetase/ligase" evidence="1">
    <location>
        <begin position="15"/>
        <end position="369"/>
    </location>
</feature>
<organism evidence="3 4">
    <name type="scientific">Albidovulum sediminicola</name>
    <dbReference type="NCBI Taxonomy" id="2984331"/>
    <lineage>
        <taxon>Bacteria</taxon>
        <taxon>Pseudomonadati</taxon>
        <taxon>Pseudomonadota</taxon>
        <taxon>Alphaproteobacteria</taxon>
        <taxon>Rhodobacterales</taxon>
        <taxon>Paracoccaceae</taxon>
        <taxon>Albidovulum</taxon>
    </lineage>
</organism>
<name>A0ABT2Z5P5_9RHOB</name>
<evidence type="ECO:0000313" key="3">
    <source>
        <dbReference type="EMBL" id="MCV2866474.1"/>
    </source>
</evidence>
<dbReference type="Gene3D" id="3.40.50.12780">
    <property type="entry name" value="N-terminal domain of ligase-like"/>
    <property type="match status" value="1"/>
</dbReference>
<dbReference type="InterPro" id="IPR020845">
    <property type="entry name" value="AMP-binding_CS"/>
</dbReference>
<dbReference type="InterPro" id="IPR042099">
    <property type="entry name" value="ANL_N_sf"/>
</dbReference>
<dbReference type="Proteomes" id="UP001652503">
    <property type="component" value="Unassembled WGS sequence"/>
</dbReference>
<dbReference type="InterPro" id="IPR000873">
    <property type="entry name" value="AMP-dep_synth/lig_dom"/>
</dbReference>
<dbReference type="PROSITE" id="PS00455">
    <property type="entry name" value="AMP_BINDING"/>
    <property type="match status" value="1"/>
</dbReference>
<dbReference type="PANTHER" id="PTHR43767:SF1">
    <property type="entry name" value="NONRIBOSOMAL PEPTIDE SYNTHASE PES1 (EUROFUNG)-RELATED"/>
    <property type="match status" value="1"/>
</dbReference>
<comment type="caution">
    <text evidence="3">The sequence shown here is derived from an EMBL/GenBank/DDBJ whole genome shotgun (WGS) entry which is preliminary data.</text>
</comment>
<evidence type="ECO:0000259" key="1">
    <source>
        <dbReference type="Pfam" id="PF00501"/>
    </source>
</evidence>
<dbReference type="RefSeq" id="WP_263723007.1">
    <property type="nucleotide sequence ID" value="NZ_JAOWLA010000019.1"/>
</dbReference>
<gene>
    <name evidence="3" type="ORF">OE647_17285</name>
</gene>
<dbReference type="InterPro" id="IPR045851">
    <property type="entry name" value="AMP-bd_C_sf"/>
</dbReference>
<dbReference type="InterPro" id="IPR025110">
    <property type="entry name" value="AMP-bd_C"/>
</dbReference>
<dbReference type="SUPFAM" id="SSF56801">
    <property type="entry name" value="Acetyl-CoA synthetase-like"/>
    <property type="match status" value="1"/>
</dbReference>
<dbReference type="InterPro" id="IPR050237">
    <property type="entry name" value="ATP-dep_AMP-bd_enzyme"/>
</dbReference>
<dbReference type="Gene3D" id="3.30.300.30">
    <property type="match status" value="1"/>
</dbReference>
<dbReference type="InterPro" id="IPR020459">
    <property type="entry name" value="AMP-binding"/>
</dbReference>
<dbReference type="PRINTS" id="PR00154">
    <property type="entry name" value="AMPBINDING"/>
</dbReference>
<evidence type="ECO:0000259" key="2">
    <source>
        <dbReference type="Pfam" id="PF13193"/>
    </source>
</evidence>
<dbReference type="EMBL" id="JAOWLA010000019">
    <property type="protein sequence ID" value="MCV2866474.1"/>
    <property type="molecule type" value="Genomic_DNA"/>
</dbReference>
<dbReference type="Pfam" id="PF13193">
    <property type="entry name" value="AMP-binding_C"/>
    <property type="match status" value="1"/>
</dbReference>
<accession>A0ABT2Z5P5</accession>
<sequence length="519" mass="56599">MNALTTTFYQLLSDNLAVRPGKTALVDPKRSVDYATLHAEVDRVAAYLAGQGIARGDRVIVHLRKSIEEVVAMLAVAKVGGVIVNVNAQWTLDQLGYVAEDCGAVMVLTDGRAAAAMAKAGFPARVRRALALELKKDAEGFDDWRDLPEATAREVPVLDTDLAMIIYTSGSTGRPKGVMLSHRNIIAGARSVARYLRLSEDDRLISILVYSFDAGLNQLTTMLLLGGTVVHQPVMMPAEIVRTMVRHEVTGLAGVPPLINPIVRFLRDNPVALPSLRRVTNTGGRIPPDILDLMPGVFPGADIYLMYGLTESFRSTFLAPELFQAKKGSIGKAIPGAEVFVIKEGVGIAGPGEQGELVHRGPLVSMGYWGRPDLTNEKIRTCPELRHLIGDEKVVYSGDIVRVDEDGDLWFIGRNDAMIKTSGFRTSPDEIEDHIYSSGIVAEAVAYGVEDGDLGHAVHVAVTPLEGYDKDRLIEHCFRTMPSYMVPKQIRLWTAAMPRTASGKLARPEIVRISRSQQD</sequence>
<proteinExistence type="predicted"/>
<dbReference type="PANTHER" id="PTHR43767">
    <property type="entry name" value="LONG-CHAIN-FATTY-ACID--COA LIGASE"/>
    <property type="match status" value="1"/>
</dbReference>